<accession>A0AAD8E7Q8</accession>
<dbReference type="Proteomes" id="UP001233999">
    <property type="component" value="Unassembled WGS sequence"/>
</dbReference>
<reference evidence="1" key="1">
    <citation type="journal article" date="2023" name="IScience">
        <title>Live-bearing cockroach genome reveals convergent evolutionary mechanisms linked to viviparity in insects and beyond.</title>
        <authorList>
            <person name="Fouks B."/>
            <person name="Harrison M.C."/>
            <person name="Mikhailova A.A."/>
            <person name="Marchal E."/>
            <person name="English S."/>
            <person name="Carruthers M."/>
            <person name="Jennings E.C."/>
            <person name="Chiamaka E.L."/>
            <person name="Frigard R.A."/>
            <person name="Pippel M."/>
            <person name="Attardo G.M."/>
            <person name="Benoit J.B."/>
            <person name="Bornberg-Bauer E."/>
            <person name="Tobe S.S."/>
        </authorList>
    </citation>
    <scope>NUCLEOTIDE SEQUENCE</scope>
    <source>
        <strain evidence="1">Stay&amp;Tobe</strain>
    </source>
</reference>
<evidence type="ECO:0000313" key="2">
    <source>
        <dbReference type="Proteomes" id="UP001233999"/>
    </source>
</evidence>
<gene>
    <name evidence="1" type="ORF">L9F63_004658</name>
</gene>
<sequence>ESFTLNSSPPPVQIIVNGFVISDLIQVRCSFSSRVRTLGWRVKLLVPDRLFQLGFSAVSPDSRANAEIEKKKKKKKKTAAAAGPTWRCSLENILQDSFLHFGTSFDCKEVGNHILIKSPLKTYDFSLPYLFSAKSMLTSPNYLPINAGEIVLSYMYKNQNFTRELCRRVYPCDFVVEYRFQNLLIRPVFTVYLKSFILKYNQIKENVGGKRRVTGPTLSIPVVQTLGYRIYSV</sequence>
<proteinExistence type="predicted"/>
<name>A0AAD8E7Q8_DIPPU</name>
<protein>
    <submittedName>
        <fullName evidence="1">Uncharacterized protein</fullName>
    </submittedName>
</protein>
<evidence type="ECO:0000313" key="1">
    <source>
        <dbReference type="EMBL" id="KAJ9579732.1"/>
    </source>
</evidence>
<feature type="non-terminal residue" evidence="1">
    <location>
        <position position="1"/>
    </location>
</feature>
<feature type="non-terminal residue" evidence="1">
    <location>
        <position position="233"/>
    </location>
</feature>
<dbReference type="AlphaFoldDB" id="A0AAD8E7Q8"/>
<organism evidence="1 2">
    <name type="scientific">Diploptera punctata</name>
    <name type="common">Pacific beetle cockroach</name>
    <dbReference type="NCBI Taxonomy" id="6984"/>
    <lineage>
        <taxon>Eukaryota</taxon>
        <taxon>Metazoa</taxon>
        <taxon>Ecdysozoa</taxon>
        <taxon>Arthropoda</taxon>
        <taxon>Hexapoda</taxon>
        <taxon>Insecta</taxon>
        <taxon>Pterygota</taxon>
        <taxon>Neoptera</taxon>
        <taxon>Polyneoptera</taxon>
        <taxon>Dictyoptera</taxon>
        <taxon>Blattodea</taxon>
        <taxon>Blaberoidea</taxon>
        <taxon>Blaberidae</taxon>
        <taxon>Diplopterinae</taxon>
        <taxon>Diploptera</taxon>
    </lineage>
</organism>
<comment type="caution">
    <text evidence="1">The sequence shown here is derived from an EMBL/GenBank/DDBJ whole genome shotgun (WGS) entry which is preliminary data.</text>
</comment>
<keyword evidence="2" id="KW-1185">Reference proteome</keyword>
<dbReference type="EMBL" id="JASPKZ010008379">
    <property type="protein sequence ID" value="KAJ9579732.1"/>
    <property type="molecule type" value="Genomic_DNA"/>
</dbReference>
<reference evidence="1" key="2">
    <citation type="submission" date="2023-05" db="EMBL/GenBank/DDBJ databases">
        <authorList>
            <person name="Fouks B."/>
        </authorList>
    </citation>
    <scope>NUCLEOTIDE SEQUENCE</scope>
    <source>
        <strain evidence="1">Stay&amp;Tobe</strain>
        <tissue evidence="1">Testes</tissue>
    </source>
</reference>